<accession>F6B4D2</accession>
<feature type="transmembrane region" description="Helical" evidence="6">
    <location>
        <begin position="180"/>
        <end position="203"/>
    </location>
</feature>
<dbReference type="AlphaFoldDB" id="F6B4D2"/>
<feature type="domain" description="EamA" evidence="7">
    <location>
        <begin position="150"/>
        <end position="284"/>
    </location>
</feature>
<dbReference type="SUPFAM" id="SSF103481">
    <property type="entry name" value="Multidrug resistance efflux transporter EmrE"/>
    <property type="match status" value="2"/>
</dbReference>
<evidence type="ECO:0000256" key="2">
    <source>
        <dbReference type="ARBA" id="ARBA00007362"/>
    </source>
</evidence>
<keyword evidence="3 6" id="KW-0812">Transmembrane</keyword>
<feature type="transmembrane region" description="Helical" evidence="6">
    <location>
        <begin position="244"/>
        <end position="261"/>
    </location>
</feature>
<name>F6B4D2_DESCC</name>
<feature type="transmembrane region" description="Helical" evidence="6">
    <location>
        <begin position="151"/>
        <end position="168"/>
    </location>
</feature>
<dbReference type="GO" id="GO:0016020">
    <property type="term" value="C:membrane"/>
    <property type="evidence" value="ECO:0007669"/>
    <property type="project" value="UniProtKB-SubCell"/>
</dbReference>
<evidence type="ECO:0000313" key="9">
    <source>
        <dbReference type="Proteomes" id="UP000009226"/>
    </source>
</evidence>
<evidence type="ECO:0000256" key="3">
    <source>
        <dbReference type="ARBA" id="ARBA00022692"/>
    </source>
</evidence>
<keyword evidence="5 6" id="KW-0472">Membrane</keyword>
<protein>
    <recommendedName>
        <fullName evidence="7">EamA domain-containing protein</fullName>
    </recommendedName>
</protein>
<evidence type="ECO:0000313" key="8">
    <source>
        <dbReference type="EMBL" id="AEF95309.1"/>
    </source>
</evidence>
<dbReference type="InterPro" id="IPR000620">
    <property type="entry name" value="EamA_dom"/>
</dbReference>
<dbReference type="PROSITE" id="PS51257">
    <property type="entry name" value="PROKAR_LIPOPROTEIN"/>
    <property type="match status" value="1"/>
</dbReference>
<comment type="subcellular location">
    <subcellularLocation>
        <location evidence="1">Membrane</location>
        <topology evidence="1">Multi-pass membrane protein</topology>
    </subcellularLocation>
</comment>
<dbReference type="InterPro" id="IPR037185">
    <property type="entry name" value="EmrE-like"/>
</dbReference>
<dbReference type="PANTHER" id="PTHR32322">
    <property type="entry name" value="INNER MEMBRANE TRANSPORTER"/>
    <property type="match status" value="1"/>
</dbReference>
<dbReference type="InterPro" id="IPR050638">
    <property type="entry name" value="AA-Vitamin_Transporters"/>
</dbReference>
<gene>
    <name evidence="8" type="ordered locus">Desca_2482</name>
</gene>
<proteinExistence type="inferred from homology"/>
<reference evidence="8 9" key="1">
    <citation type="submission" date="2011-05" db="EMBL/GenBank/DDBJ databases">
        <title>Complete sequence of Desulfotomaculum carboxydivorans CO-1-SRB.</title>
        <authorList>
            <consortium name="US DOE Joint Genome Institute"/>
            <person name="Lucas S."/>
            <person name="Han J."/>
            <person name="Lapidus A."/>
            <person name="Cheng J.-F."/>
            <person name="Goodwin L."/>
            <person name="Pitluck S."/>
            <person name="Peters L."/>
            <person name="Mikhailova N."/>
            <person name="Lu M."/>
            <person name="Han C."/>
            <person name="Tapia R."/>
            <person name="Land M."/>
            <person name="Hauser L."/>
            <person name="Kyrpides N."/>
            <person name="Ivanova N."/>
            <person name="Pagani I."/>
            <person name="Stams A."/>
            <person name="Plugge C."/>
            <person name="Muyzer G."/>
            <person name="Kuever J."/>
            <person name="Parshina S."/>
            <person name="Ivanova A."/>
            <person name="Nazina T."/>
            <person name="Woyke T."/>
        </authorList>
    </citation>
    <scope>NUCLEOTIDE SEQUENCE [LARGE SCALE GENOMIC DNA]</scope>
    <source>
        <strain evidence="9">DSM 14880 / VKM B-2319 / CO-1-SRB</strain>
    </source>
</reference>
<keyword evidence="4 6" id="KW-1133">Transmembrane helix</keyword>
<feature type="transmembrane region" description="Helical" evidence="6">
    <location>
        <begin position="267"/>
        <end position="286"/>
    </location>
</feature>
<feature type="transmembrane region" description="Helical" evidence="6">
    <location>
        <begin position="209"/>
        <end position="232"/>
    </location>
</feature>
<sequence precursor="true">MNKFYLGALLVIISAACFGIMPLLALTAYAGGVSVPTLLFWRFVLAALIFFAYLLVVCKRFNLTRNNLFSLFLLGGVLYTLQSSTYFSSVKFIQPSLAVLIFYTYPILVVILSFLIEKERLTKQTLASIILCISGLIMVLGTSLGEIRWPGVLLAFAAALVYSLYNILGNRVVKQLPPVVATAFVCLFASVSFSVIGLVQGGINYDFSWSVWLAVLGISFFSTIVALLTYFAGMELIGAGKASILSTMEPVVTILCSAILLHERLTLLQGMGGMAVLLGAILVVSARKPAEGEKNTEVSEKYS</sequence>
<dbReference type="PANTHER" id="PTHR32322:SF2">
    <property type="entry name" value="EAMA DOMAIN-CONTAINING PROTEIN"/>
    <property type="match status" value="1"/>
</dbReference>
<dbReference type="EMBL" id="CP002736">
    <property type="protein sequence ID" value="AEF95309.1"/>
    <property type="molecule type" value="Genomic_DNA"/>
</dbReference>
<evidence type="ECO:0000259" key="7">
    <source>
        <dbReference type="Pfam" id="PF00892"/>
    </source>
</evidence>
<evidence type="ECO:0000256" key="5">
    <source>
        <dbReference type="ARBA" id="ARBA00023136"/>
    </source>
</evidence>
<dbReference type="KEGG" id="dca:Desca_2482"/>
<feature type="transmembrane region" description="Helical" evidence="6">
    <location>
        <begin position="93"/>
        <end position="114"/>
    </location>
</feature>
<feature type="transmembrane region" description="Helical" evidence="6">
    <location>
        <begin position="68"/>
        <end position="87"/>
    </location>
</feature>
<evidence type="ECO:0000256" key="6">
    <source>
        <dbReference type="SAM" id="Phobius"/>
    </source>
</evidence>
<feature type="transmembrane region" description="Helical" evidence="6">
    <location>
        <begin position="126"/>
        <end position="145"/>
    </location>
</feature>
<feature type="transmembrane region" description="Helical" evidence="6">
    <location>
        <begin position="40"/>
        <end position="56"/>
    </location>
</feature>
<evidence type="ECO:0000256" key="1">
    <source>
        <dbReference type="ARBA" id="ARBA00004141"/>
    </source>
</evidence>
<dbReference type="STRING" id="868595.Desca_2482"/>
<keyword evidence="9" id="KW-1185">Reference proteome</keyword>
<dbReference type="Pfam" id="PF00892">
    <property type="entry name" value="EamA"/>
    <property type="match status" value="2"/>
</dbReference>
<dbReference type="RefSeq" id="WP_013810758.1">
    <property type="nucleotide sequence ID" value="NC_015565.1"/>
</dbReference>
<dbReference type="Proteomes" id="UP000009226">
    <property type="component" value="Chromosome"/>
</dbReference>
<feature type="domain" description="EamA" evidence="7">
    <location>
        <begin position="6"/>
        <end position="140"/>
    </location>
</feature>
<comment type="similarity">
    <text evidence="2">Belongs to the EamA transporter family.</text>
</comment>
<evidence type="ECO:0000256" key="4">
    <source>
        <dbReference type="ARBA" id="ARBA00022989"/>
    </source>
</evidence>
<dbReference type="Gene3D" id="1.10.3730.20">
    <property type="match status" value="1"/>
</dbReference>
<organism evidence="8 9">
    <name type="scientific">Desulfotomaculum nigrificans (strain DSM 14880 / VKM B-2319 / CO-1-SRB)</name>
    <name type="common">Desulfotomaculum carboxydivorans</name>
    <dbReference type="NCBI Taxonomy" id="868595"/>
    <lineage>
        <taxon>Bacteria</taxon>
        <taxon>Bacillati</taxon>
        <taxon>Bacillota</taxon>
        <taxon>Clostridia</taxon>
        <taxon>Eubacteriales</taxon>
        <taxon>Desulfotomaculaceae</taxon>
        <taxon>Desulfotomaculum</taxon>
    </lineage>
</organism>
<dbReference type="HOGENOM" id="CLU_033863_9_3_9"/>
<dbReference type="eggNOG" id="COG0697">
    <property type="taxonomic scope" value="Bacteria"/>
</dbReference>